<dbReference type="Proteomes" id="UP000287166">
    <property type="component" value="Unassembled WGS sequence"/>
</dbReference>
<dbReference type="Gene3D" id="3.20.10.10">
    <property type="entry name" value="D-amino Acid Aminotransferase, subunit A, domain 2"/>
    <property type="match status" value="1"/>
</dbReference>
<evidence type="ECO:0000313" key="1">
    <source>
        <dbReference type="EMBL" id="GBE83378.1"/>
    </source>
</evidence>
<dbReference type="GO" id="GO:0003824">
    <property type="term" value="F:catalytic activity"/>
    <property type="evidence" value="ECO:0007669"/>
    <property type="project" value="InterPro"/>
</dbReference>
<dbReference type="AlphaFoldDB" id="A0A401GME5"/>
<dbReference type="SUPFAM" id="SSF56752">
    <property type="entry name" value="D-aminoacid aminotransferase-like PLP-dependent enzymes"/>
    <property type="match status" value="1"/>
</dbReference>
<organism evidence="1 2">
    <name type="scientific">Sparassis crispa</name>
    <dbReference type="NCBI Taxonomy" id="139825"/>
    <lineage>
        <taxon>Eukaryota</taxon>
        <taxon>Fungi</taxon>
        <taxon>Dikarya</taxon>
        <taxon>Basidiomycota</taxon>
        <taxon>Agaricomycotina</taxon>
        <taxon>Agaricomycetes</taxon>
        <taxon>Polyporales</taxon>
        <taxon>Sparassidaceae</taxon>
        <taxon>Sparassis</taxon>
    </lineage>
</organism>
<evidence type="ECO:0000313" key="2">
    <source>
        <dbReference type="Proteomes" id="UP000287166"/>
    </source>
</evidence>
<keyword evidence="2" id="KW-1185">Reference proteome</keyword>
<gene>
    <name evidence="1" type="ORF">SCP_0504260</name>
</gene>
<dbReference type="InterPro" id="IPR036038">
    <property type="entry name" value="Aminotransferase-like"/>
</dbReference>
<dbReference type="RefSeq" id="XP_027614291.1">
    <property type="nucleotide sequence ID" value="XM_027758490.1"/>
</dbReference>
<proteinExistence type="predicted"/>
<accession>A0A401GME5</accession>
<reference evidence="1 2" key="1">
    <citation type="journal article" date="2018" name="Sci. Rep.">
        <title>Genome sequence of the cauliflower mushroom Sparassis crispa (Hanabiratake) and its association with beneficial usage.</title>
        <authorList>
            <person name="Kiyama R."/>
            <person name="Furutani Y."/>
            <person name="Kawaguchi K."/>
            <person name="Nakanishi T."/>
        </authorList>
    </citation>
    <scope>NUCLEOTIDE SEQUENCE [LARGE SCALE GENOMIC DNA]</scope>
</reference>
<dbReference type="InParanoid" id="A0A401GME5"/>
<dbReference type="STRING" id="139825.A0A401GME5"/>
<dbReference type="InterPro" id="IPR043132">
    <property type="entry name" value="BCAT-like_C"/>
</dbReference>
<dbReference type="OrthoDB" id="1732691at2759"/>
<sequence>MKEVKEAEKMGTLVEFFGTGTVAVITLVDRIGYLGEDIYIPTGPNGMSPISPPISNQLTSI</sequence>
<dbReference type="EMBL" id="BFAD01000005">
    <property type="protein sequence ID" value="GBE83378.1"/>
    <property type="molecule type" value="Genomic_DNA"/>
</dbReference>
<protein>
    <submittedName>
        <fullName evidence="1">Uncharacterized protein</fullName>
    </submittedName>
</protein>
<dbReference type="GeneID" id="38780295"/>
<name>A0A401GME5_9APHY</name>
<comment type="caution">
    <text evidence="1">The sequence shown here is derived from an EMBL/GenBank/DDBJ whole genome shotgun (WGS) entry which is preliminary data.</text>
</comment>